<evidence type="ECO:0000259" key="4">
    <source>
        <dbReference type="Pfam" id="PF07804"/>
    </source>
</evidence>
<dbReference type="EMBL" id="LSNE01000001">
    <property type="protein sequence ID" value="KXI30987.1"/>
    <property type="molecule type" value="Genomic_DNA"/>
</dbReference>
<dbReference type="InterPro" id="IPR012893">
    <property type="entry name" value="HipA-like_C"/>
</dbReference>
<proteinExistence type="inferred from homology"/>
<keyword evidence="7" id="KW-1185">Reference proteome</keyword>
<dbReference type="AlphaFoldDB" id="A0A136A6Y6"/>
<dbReference type="GO" id="GO:0005829">
    <property type="term" value="C:cytosol"/>
    <property type="evidence" value="ECO:0007669"/>
    <property type="project" value="TreeGrafter"/>
</dbReference>
<dbReference type="STRING" id="1799789.AX660_00565"/>
<evidence type="ECO:0000256" key="2">
    <source>
        <dbReference type="ARBA" id="ARBA00022679"/>
    </source>
</evidence>
<dbReference type="InterPro" id="IPR052028">
    <property type="entry name" value="HipA_Ser/Thr_kinase"/>
</dbReference>
<dbReference type="Pfam" id="PF07804">
    <property type="entry name" value="HipA_C"/>
    <property type="match status" value="1"/>
</dbReference>
<name>A0A136A6Y6_9ALTE</name>
<keyword evidence="2 6" id="KW-0808">Transferase</keyword>
<keyword evidence="3" id="KW-0418">Kinase</keyword>
<dbReference type="OrthoDB" id="9805913at2"/>
<dbReference type="Gene3D" id="1.10.1070.20">
    <property type="match status" value="1"/>
</dbReference>
<dbReference type="PANTHER" id="PTHR37419">
    <property type="entry name" value="SERINE/THREONINE-PROTEIN KINASE TOXIN HIPA"/>
    <property type="match status" value="1"/>
</dbReference>
<gene>
    <name evidence="6" type="ORF">AX660_00565</name>
</gene>
<dbReference type="Proteomes" id="UP000070299">
    <property type="component" value="Unassembled WGS sequence"/>
</dbReference>
<organism evidence="6 7">
    <name type="scientific">Paraglaciecola hydrolytica</name>
    <dbReference type="NCBI Taxonomy" id="1799789"/>
    <lineage>
        <taxon>Bacteria</taxon>
        <taxon>Pseudomonadati</taxon>
        <taxon>Pseudomonadota</taxon>
        <taxon>Gammaproteobacteria</taxon>
        <taxon>Alteromonadales</taxon>
        <taxon>Alteromonadaceae</taxon>
        <taxon>Paraglaciecola</taxon>
    </lineage>
</organism>
<protein>
    <submittedName>
        <fullName evidence="6">Amidophosphoribosyltransferase</fullName>
    </submittedName>
</protein>
<comment type="caution">
    <text evidence="6">The sequence shown here is derived from an EMBL/GenBank/DDBJ whole genome shotgun (WGS) entry which is preliminary data.</text>
</comment>
<evidence type="ECO:0000313" key="7">
    <source>
        <dbReference type="Proteomes" id="UP000070299"/>
    </source>
</evidence>
<accession>A0A136A6Y6</accession>
<comment type="similarity">
    <text evidence="1">Belongs to the HipA Ser/Thr kinase family.</text>
</comment>
<evidence type="ECO:0000313" key="6">
    <source>
        <dbReference type="EMBL" id="KXI30987.1"/>
    </source>
</evidence>
<dbReference type="GO" id="GO:0016757">
    <property type="term" value="F:glycosyltransferase activity"/>
    <property type="evidence" value="ECO:0007669"/>
    <property type="project" value="UniProtKB-KW"/>
</dbReference>
<dbReference type="InterPro" id="IPR017508">
    <property type="entry name" value="HipA_N1"/>
</dbReference>
<feature type="domain" description="HipA-like C-terminal" evidence="4">
    <location>
        <begin position="160"/>
        <end position="374"/>
    </location>
</feature>
<dbReference type="GO" id="GO:0004674">
    <property type="term" value="F:protein serine/threonine kinase activity"/>
    <property type="evidence" value="ECO:0007669"/>
    <property type="project" value="TreeGrafter"/>
</dbReference>
<evidence type="ECO:0000256" key="3">
    <source>
        <dbReference type="ARBA" id="ARBA00022777"/>
    </source>
</evidence>
<dbReference type="RefSeq" id="WP_068370916.1">
    <property type="nucleotide sequence ID" value="NZ_LSNE01000001.1"/>
</dbReference>
<evidence type="ECO:0000259" key="5">
    <source>
        <dbReference type="Pfam" id="PF13657"/>
    </source>
</evidence>
<dbReference type="Pfam" id="PF13657">
    <property type="entry name" value="Couple_hipA"/>
    <property type="match status" value="1"/>
</dbReference>
<reference evidence="7" key="1">
    <citation type="submission" date="2016-02" db="EMBL/GenBank/DDBJ databases">
        <authorList>
            <person name="Schultz-Johansen M."/>
            <person name="Glaring M.A."/>
            <person name="Bech P.K."/>
            <person name="Stougaard P."/>
        </authorList>
    </citation>
    <scope>NUCLEOTIDE SEQUENCE [LARGE SCALE GENOMIC DNA]</scope>
    <source>
        <strain evidence="7">S66</strain>
    </source>
</reference>
<feature type="domain" description="HipA N-terminal subdomain 1" evidence="5">
    <location>
        <begin position="29"/>
        <end position="113"/>
    </location>
</feature>
<sequence length="403" mass="44639">MTSKAYVFIDGLENSPIVCGVIQIDEACKQGQFRYGKSYLSHPKAFALDPIHLPLNEQQHNTQFNQGLFGVLADAGADSWGKKVILSLHKTKPKNALEFLLAGSGMGVGALVFSLSSKQSKPKFNKNTLGDLSILLQAKDAILADQDIPPEAKRAFEYGSSMGGARPKTIIQDADKAYLAKFNHPNDLINIVKVEHATMRMLNELPCRVANTQVLPTPAGDTLLVERFDLQKGKPCCHYLSANSLFSQNIVNSAVLRTTYNYGHLAEFIMTYGAEPSDAHDLYYCMIFNVLMGNTDDHARNHALLYPFAHAHWRLSPAFDVLPINNSAQHGIGIGNSGRQGDIDNLLSQSLRFGLKPFKARKMIEEVRQLTQQWQAYFSQHGVSTGDIERLKAIVPNAHDFKL</sequence>
<evidence type="ECO:0000256" key="1">
    <source>
        <dbReference type="ARBA" id="ARBA00010164"/>
    </source>
</evidence>
<keyword evidence="6" id="KW-0328">Glycosyltransferase</keyword>
<dbReference type="PANTHER" id="PTHR37419:SF8">
    <property type="entry name" value="TOXIN YJJJ"/>
    <property type="match status" value="1"/>
</dbReference>